<evidence type="ECO:0000313" key="7">
    <source>
        <dbReference type="RefSeq" id="XP_026661685.2"/>
    </source>
</evidence>
<evidence type="ECO:0000313" key="6">
    <source>
        <dbReference type="Proteomes" id="UP000228380"/>
    </source>
</evidence>
<organism evidence="6 7">
    <name type="scientific">Phoenix dactylifera</name>
    <name type="common">Date palm</name>
    <dbReference type="NCBI Taxonomy" id="42345"/>
    <lineage>
        <taxon>Eukaryota</taxon>
        <taxon>Viridiplantae</taxon>
        <taxon>Streptophyta</taxon>
        <taxon>Embryophyta</taxon>
        <taxon>Tracheophyta</taxon>
        <taxon>Spermatophyta</taxon>
        <taxon>Magnoliopsida</taxon>
        <taxon>Liliopsida</taxon>
        <taxon>Arecaceae</taxon>
        <taxon>Coryphoideae</taxon>
        <taxon>Phoeniceae</taxon>
        <taxon>Phoenix</taxon>
    </lineage>
</organism>
<dbReference type="RefSeq" id="XP_026661685.2">
    <property type="nucleotide sequence ID" value="XM_026805884.2"/>
</dbReference>
<keyword evidence="6" id="KW-1185">Reference proteome</keyword>
<dbReference type="Gene3D" id="2.60.40.790">
    <property type="match status" value="1"/>
</dbReference>
<dbReference type="OrthoDB" id="1431247at2759"/>
<evidence type="ECO:0000256" key="2">
    <source>
        <dbReference type="PROSITE-ProRule" id="PRU00285"/>
    </source>
</evidence>
<dbReference type="Proteomes" id="UP000228380">
    <property type="component" value="Chromosome 9"/>
</dbReference>
<accession>A0A8B8J6T0</accession>
<dbReference type="InterPro" id="IPR002068">
    <property type="entry name" value="A-crystallin/Hsp20_dom"/>
</dbReference>
<comment type="similarity">
    <text evidence="2 3">Belongs to the small heat shock protein (HSP20) family.</text>
</comment>
<dbReference type="Pfam" id="PF00011">
    <property type="entry name" value="HSP20"/>
    <property type="match status" value="1"/>
</dbReference>
<dbReference type="GeneID" id="103710269"/>
<sequence length="274" mass="30945">MEHEIARRRMSRIFDHVAGPGEVSPPNPHLFPMNCSSTLSTIVPRYDNRLLFARQGSVSQAYFMQQVSTRQNLRPGISSQQNSCPRKGDSSYQPFGEPIFSRPARTESTLLTSRDNCSVKQDLTLSSNDSPKFARPNSGKIEKQRLVCSRTRQTYNSNGMEWSPRMDVEESRTNYVVTVEIPGVSIIDMRVEVDDKSLTIIGKRSAQQRRMPNCAGNSNPVYHQREILQGPFRVVWPLPNDVKKDSVSAEFVDGFLQITLPKEPVGRCVLARSI</sequence>
<proteinExistence type="inferred from homology"/>
<name>A0A8B8J6T0_PHODC</name>
<keyword evidence="1" id="KW-0346">Stress response</keyword>
<dbReference type="SUPFAM" id="SSF49764">
    <property type="entry name" value="HSP20-like chaperones"/>
    <property type="match status" value="1"/>
</dbReference>
<dbReference type="PROSITE" id="PS01031">
    <property type="entry name" value="SHSP"/>
    <property type="match status" value="1"/>
</dbReference>
<dbReference type="PANTHER" id="PTHR11527">
    <property type="entry name" value="HEAT-SHOCK PROTEIN 20 FAMILY MEMBER"/>
    <property type="match status" value="1"/>
</dbReference>
<evidence type="ECO:0000259" key="5">
    <source>
        <dbReference type="PROSITE" id="PS01031"/>
    </source>
</evidence>
<dbReference type="CDD" id="cd06464">
    <property type="entry name" value="ACD_sHsps-like"/>
    <property type="match status" value="1"/>
</dbReference>
<dbReference type="InterPro" id="IPR031107">
    <property type="entry name" value="Small_HSP"/>
</dbReference>
<feature type="domain" description="SHSP" evidence="5">
    <location>
        <begin position="157"/>
        <end position="274"/>
    </location>
</feature>
<gene>
    <name evidence="7" type="primary">LOC103710269</name>
</gene>
<evidence type="ECO:0000256" key="1">
    <source>
        <dbReference type="ARBA" id="ARBA00023016"/>
    </source>
</evidence>
<reference evidence="6" key="1">
    <citation type="journal article" date="2019" name="Nat. Commun.">
        <title>Genome-wide association mapping of date palm fruit traits.</title>
        <authorList>
            <person name="Hazzouri K.M."/>
            <person name="Gros-Balthazard M."/>
            <person name="Flowers J.M."/>
            <person name="Copetti D."/>
            <person name="Lemansour A."/>
            <person name="Lebrun M."/>
            <person name="Masmoudi K."/>
            <person name="Ferrand S."/>
            <person name="Dhar M.I."/>
            <person name="Fresquez Z.A."/>
            <person name="Rosas U."/>
            <person name="Zhang J."/>
            <person name="Talag J."/>
            <person name="Lee S."/>
            <person name="Kudrna D."/>
            <person name="Powell R.F."/>
            <person name="Leitch I.J."/>
            <person name="Krueger R.R."/>
            <person name="Wing R.A."/>
            <person name="Amiri K.M.A."/>
            <person name="Purugganan M.D."/>
        </authorList>
    </citation>
    <scope>NUCLEOTIDE SEQUENCE [LARGE SCALE GENOMIC DNA]</scope>
    <source>
        <strain evidence="6">cv. Khalas</strain>
    </source>
</reference>
<feature type="region of interest" description="Disordered" evidence="4">
    <location>
        <begin position="72"/>
        <end position="99"/>
    </location>
</feature>
<dbReference type="AlphaFoldDB" id="A0A8B8J6T0"/>
<evidence type="ECO:0000256" key="4">
    <source>
        <dbReference type="SAM" id="MobiDB-lite"/>
    </source>
</evidence>
<protein>
    <submittedName>
        <fullName evidence="7">Uncharacterized protein LOC103710269 isoform X1</fullName>
    </submittedName>
</protein>
<reference evidence="7" key="2">
    <citation type="submission" date="2025-08" db="UniProtKB">
        <authorList>
            <consortium name="RefSeq"/>
        </authorList>
    </citation>
    <scope>IDENTIFICATION</scope>
    <source>
        <tissue evidence="7">Young leaves</tissue>
    </source>
</reference>
<evidence type="ECO:0000256" key="3">
    <source>
        <dbReference type="RuleBase" id="RU003616"/>
    </source>
</evidence>
<dbReference type="InterPro" id="IPR008978">
    <property type="entry name" value="HSP20-like_chaperone"/>
</dbReference>
<feature type="compositionally biased region" description="Polar residues" evidence="4">
    <location>
        <begin position="72"/>
        <end position="84"/>
    </location>
</feature>